<dbReference type="Proteomes" id="UP001154282">
    <property type="component" value="Unassembled WGS sequence"/>
</dbReference>
<dbReference type="AlphaFoldDB" id="A0AAV0IJD6"/>
<protein>
    <submittedName>
        <fullName evidence="1">Uncharacterized protein</fullName>
    </submittedName>
</protein>
<gene>
    <name evidence="1" type="ORF">LITE_LOCUS9106</name>
</gene>
<accession>A0AAV0IJD6</accession>
<organism evidence="1 2">
    <name type="scientific">Linum tenue</name>
    <dbReference type="NCBI Taxonomy" id="586396"/>
    <lineage>
        <taxon>Eukaryota</taxon>
        <taxon>Viridiplantae</taxon>
        <taxon>Streptophyta</taxon>
        <taxon>Embryophyta</taxon>
        <taxon>Tracheophyta</taxon>
        <taxon>Spermatophyta</taxon>
        <taxon>Magnoliopsida</taxon>
        <taxon>eudicotyledons</taxon>
        <taxon>Gunneridae</taxon>
        <taxon>Pentapetalae</taxon>
        <taxon>rosids</taxon>
        <taxon>fabids</taxon>
        <taxon>Malpighiales</taxon>
        <taxon>Linaceae</taxon>
        <taxon>Linum</taxon>
    </lineage>
</organism>
<evidence type="ECO:0000313" key="2">
    <source>
        <dbReference type="Proteomes" id="UP001154282"/>
    </source>
</evidence>
<reference evidence="1" key="1">
    <citation type="submission" date="2022-08" db="EMBL/GenBank/DDBJ databases">
        <authorList>
            <person name="Gutierrez-Valencia J."/>
        </authorList>
    </citation>
    <scope>NUCLEOTIDE SEQUENCE</scope>
</reference>
<proteinExistence type="predicted"/>
<keyword evidence="2" id="KW-1185">Reference proteome</keyword>
<evidence type="ECO:0000313" key="1">
    <source>
        <dbReference type="EMBL" id="CAI0396425.1"/>
    </source>
</evidence>
<sequence length="80" mass="8929">MGWTIMPETGPQSQIREARECGMPRSWTYGVRRESWRAQPNWMPAAMEATAAILRRGLAATWAVRDSWWRAAGLPGGGAL</sequence>
<comment type="caution">
    <text evidence="1">The sequence shown here is derived from an EMBL/GenBank/DDBJ whole genome shotgun (WGS) entry which is preliminary data.</text>
</comment>
<name>A0AAV0IJD6_9ROSI</name>
<dbReference type="EMBL" id="CAMGYJ010000003">
    <property type="protein sequence ID" value="CAI0396425.1"/>
    <property type="molecule type" value="Genomic_DNA"/>
</dbReference>